<dbReference type="Proteomes" id="UP001597205">
    <property type="component" value="Unassembled WGS sequence"/>
</dbReference>
<name>A0ABW3RRN6_9SPHI</name>
<dbReference type="InterPro" id="IPR036388">
    <property type="entry name" value="WH-like_DNA-bd_sf"/>
</dbReference>
<protein>
    <submittedName>
        <fullName evidence="3">Transposase</fullName>
    </submittedName>
</protein>
<keyword evidence="4" id="KW-1185">Reference proteome</keyword>
<sequence>SRHVSIRYSFGFKQKVVREIEEEGLSLSQARRRYGINGSQTIQVWLEKFGKNHLLNKTVRIEMKEEKDRIKELEAEVKRLKLALADSVMATDILQAVIQIADEHYGSDLKKNFGPKSSVTSKKKDTP</sequence>
<dbReference type="SUPFAM" id="SSF46689">
    <property type="entry name" value="Homeodomain-like"/>
    <property type="match status" value="1"/>
</dbReference>
<organism evidence="3 4">
    <name type="scientific">Sphingobacterium daejeonense</name>
    <dbReference type="NCBI Taxonomy" id="371142"/>
    <lineage>
        <taxon>Bacteria</taxon>
        <taxon>Pseudomonadati</taxon>
        <taxon>Bacteroidota</taxon>
        <taxon>Sphingobacteriia</taxon>
        <taxon>Sphingobacteriales</taxon>
        <taxon>Sphingobacteriaceae</taxon>
        <taxon>Sphingobacterium</taxon>
    </lineage>
</organism>
<dbReference type="EMBL" id="JBHTKY010000053">
    <property type="protein sequence ID" value="MFD1167461.1"/>
    <property type="molecule type" value="Genomic_DNA"/>
</dbReference>
<reference evidence="4" key="1">
    <citation type="journal article" date="2019" name="Int. J. Syst. Evol. Microbiol.">
        <title>The Global Catalogue of Microorganisms (GCM) 10K type strain sequencing project: providing services to taxonomists for standard genome sequencing and annotation.</title>
        <authorList>
            <consortium name="The Broad Institute Genomics Platform"/>
            <consortium name="The Broad Institute Genome Sequencing Center for Infectious Disease"/>
            <person name="Wu L."/>
            <person name="Ma J."/>
        </authorList>
    </citation>
    <scope>NUCLEOTIDE SEQUENCE [LARGE SCALE GENOMIC DNA]</scope>
    <source>
        <strain evidence="4">CCUG 52468</strain>
    </source>
</reference>
<evidence type="ECO:0000313" key="3">
    <source>
        <dbReference type="EMBL" id="MFD1167461.1"/>
    </source>
</evidence>
<dbReference type="Gene3D" id="1.10.10.10">
    <property type="entry name" value="Winged helix-like DNA-binding domain superfamily/Winged helix DNA-binding domain"/>
    <property type="match status" value="1"/>
</dbReference>
<accession>A0ABW3RRN6</accession>
<feature type="non-terminal residue" evidence="3">
    <location>
        <position position="1"/>
    </location>
</feature>
<proteinExistence type="predicted"/>
<feature type="coiled-coil region" evidence="1">
    <location>
        <begin position="56"/>
        <end position="90"/>
    </location>
</feature>
<keyword evidence="1" id="KW-0175">Coiled coil</keyword>
<evidence type="ECO:0000256" key="1">
    <source>
        <dbReference type="SAM" id="Coils"/>
    </source>
</evidence>
<evidence type="ECO:0000313" key="4">
    <source>
        <dbReference type="Proteomes" id="UP001597205"/>
    </source>
</evidence>
<dbReference type="RefSeq" id="WP_380898818.1">
    <property type="nucleotide sequence ID" value="NZ_JBHTKY010000053.1"/>
</dbReference>
<comment type="caution">
    <text evidence="3">The sequence shown here is derived from an EMBL/GenBank/DDBJ whole genome shotgun (WGS) entry which is preliminary data.</text>
</comment>
<evidence type="ECO:0000256" key="2">
    <source>
        <dbReference type="SAM" id="MobiDB-lite"/>
    </source>
</evidence>
<gene>
    <name evidence="3" type="ORF">ACFQ2C_17850</name>
</gene>
<dbReference type="InterPro" id="IPR009057">
    <property type="entry name" value="Homeodomain-like_sf"/>
</dbReference>
<feature type="region of interest" description="Disordered" evidence="2">
    <location>
        <begin position="107"/>
        <end position="127"/>
    </location>
</feature>